<dbReference type="AlphaFoldDB" id="A0A8H6FHR8"/>
<evidence type="ECO:0000313" key="4">
    <source>
        <dbReference type="Proteomes" id="UP000593566"/>
    </source>
</evidence>
<keyword evidence="2" id="KW-0472">Membrane</keyword>
<proteinExistence type="predicted"/>
<dbReference type="GeneID" id="59336446"/>
<organism evidence="3 4">
    <name type="scientific">Letharia lupina</name>
    <dbReference type="NCBI Taxonomy" id="560253"/>
    <lineage>
        <taxon>Eukaryota</taxon>
        <taxon>Fungi</taxon>
        <taxon>Dikarya</taxon>
        <taxon>Ascomycota</taxon>
        <taxon>Pezizomycotina</taxon>
        <taxon>Lecanoromycetes</taxon>
        <taxon>OSLEUM clade</taxon>
        <taxon>Lecanoromycetidae</taxon>
        <taxon>Lecanorales</taxon>
        <taxon>Lecanorineae</taxon>
        <taxon>Parmeliaceae</taxon>
        <taxon>Letharia</taxon>
    </lineage>
</organism>
<dbReference type="PANTHER" id="PTHR28187">
    <property type="entry name" value="PROTEIN RCR1-RELATED"/>
    <property type="match status" value="1"/>
</dbReference>
<dbReference type="GO" id="GO:0016192">
    <property type="term" value="P:vesicle-mediated transport"/>
    <property type="evidence" value="ECO:0007669"/>
    <property type="project" value="TreeGrafter"/>
</dbReference>
<evidence type="ECO:0000256" key="2">
    <source>
        <dbReference type="SAM" id="Phobius"/>
    </source>
</evidence>
<name>A0A8H6FHR8_9LECA</name>
<protein>
    <submittedName>
        <fullName evidence="3">Uncharacterized protein</fullName>
    </submittedName>
</protein>
<dbReference type="EMBL" id="JACCJB010000004">
    <property type="protein sequence ID" value="KAF6228319.1"/>
    <property type="molecule type" value="Genomic_DNA"/>
</dbReference>
<dbReference type="RefSeq" id="XP_037156253.1">
    <property type="nucleotide sequence ID" value="XM_037298917.1"/>
</dbReference>
<feature type="transmembrane region" description="Helical" evidence="2">
    <location>
        <begin position="31"/>
        <end position="51"/>
    </location>
</feature>
<evidence type="ECO:0000313" key="3">
    <source>
        <dbReference type="EMBL" id="KAF6228319.1"/>
    </source>
</evidence>
<dbReference type="InterPro" id="IPR020999">
    <property type="entry name" value="Chitin_synth_reg_RCR"/>
</dbReference>
<comment type="caution">
    <text evidence="3">The sequence shown here is derived from an EMBL/GenBank/DDBJ whole genome shotgun (WGS) entry which is preliminary data.</text>
</comment>
<keyword evidence="2" id="KW-1133">Transmembrane helix</keyword>
<accession>A0A8H6FHR8</accession>
<gene>
    <name evidence="3" type="ORF">HO133_008049</name>
</gene>
<evidence type="ECO:0000256" key="1">
    <source>
        <dbReference type="SAM" id="MobiDB-lite"/>
    </source>
</evidence>
<reference evidence="3 4" key="1">
    <citation type="journal article" date="2020" name="Genomics">
        <title>Complete, high-quality genomes from long-read metagenomic sequencing of two wolf lichen thalli reveals enigmatic genome architecture.</title>
        <authorList>
            <person name="McKenzie S.K."/>
            <person name="Walston R.F."/>
            <person name="Allen J.L."/>
        </authorList>
    </citation>
    <scope>NUCLEOTIDE SEQUENCE [LARGE SCALE GENOMIC DNA]</scope>
    <source>
        <strain evidence="3">WasteWater1</strain>
    </source>
</reference>
<dbReference type="PANTHER" id="PTHR28187:SF1">
    <property type="entry name" value="PROTEIN RCR1-RELATED"/>
    <property type="match status" value="1"/>
</dbReference>
<feature type="region of interest" description="Disordered" evidence="1">
    <location>
        <begin position="130"/>
        <end position="169"/>
    </location>
</feature>
<dbReference type="Pfam" id="PF12273">
    <property type="entry name" value="RCR"/>
    <property type="match status" value="1"/>
</dbReference>
<keyword evidence="2" id="KW-0812">Transmembrane</keyword>
<dbReference type="Proteomes" id="UP000593566">
    <property type="component" value="Unassembled WGS sequence"/>
</dbReference>
<keyword evidence="4" id="KW-1185">Reference proteome</keyword>
<sequence length="169" mass="18536">MAIIPRYNNCNDYDNNCNYYGTSPWSNYGRWILLAVIVIGAFLIFVIFSCITARRRRRLGNSPYRGTGWAAGATPPGHAPAQYTGASPQPYFANNNQVPPVYSPPVSNQGHYNQGHEQNQGYFGGQQQGVELQQPESAFAPQRGGEPVYDYAPPMGPPPGKRGGDGIIR</sequence>